<sequence>MITANMHILNNVKHYIIQIMPNIL</sequence>
<reference evidence="1" key="1">
    <citation type="submission" date="2014-11" db="EMBL/GenBank/DDBJ databases">
        <authorList>
            <person name="Amaro Gonzalez C."/>
        </authorList>
    </citation>
    <scope>NUCLEOTIDE SEQUENCE</scope>
</reference>
<protein>
    <submittedName>
        <fullName evidence="1">Uncharacterized protein</fullName>
    </submittedName>
</protein>
<evidence type="ECO:0000313" key="1">
    <source>
        <dbReference type="EMBL" id="JAH69634.1"/>
    </source>
</evidence>
<accession>A0A0E9UUS8</accession>
<dbReference type="AlphaFoldDB" id="A0A0E9UUS8"/>
<reference evidence="1" key="2">
    <citation type="journal article" date="2015" name="Fish Shellfish Immunol.">
        <title>Early steps in the European eel (Anguilla anguilla)-Vibrio vulnificus interaction in the gills: Role of the RtxA13 toxin.</title>
        <authorList>
            <person name="Callol A."/>
            <person name="Pajuelo D."/>
            <person name="Ebbesson L."/>
            <person name="Teles M."/>
            <person name="MacKenzie S."/>
            <person name="Amaro C."/>
        </authorList>
    </citation>
    <scope>NUCLEOTIDE SEQUENCE</scope>
</reference>
<proteinExistence type="predicted"/>
<name>A0A0E9UUS8_ANGAN</name>
<organism evidence="1">
    <name type="scientific">Anguilla anguilla</name>
    <name type="common">European freshwater eel</name>
    <name type="synonym">Muraena anguilla</name>
    <dbReference type="NCBI Taxonomy" id="7936"/>
    <lineage>
        <taxon>Eukaryota</taxon>
        <taxon>Metazoa</taxon>
        <taxon>Chordata</taxon>
        <taxon>Craniata</taxon>
        <taxon>Vertebrata</taxon>
        <taxon>Euteleostomi</taxon>
        <taxon>Actinopterygii</taxon>
        <taxon>Neopterygii</taxon>
        <taxon>Teleostei</taxon>
        <taxon>Anguilliformes</taxon>
        <taxon>Anguillidae</taxon>
        <taxon>Anguilla</taxon>
    </lineage>
</organism>
<dbReference type="EMBL" id="GBXM01038943">
    <property type="protein sequence ID" value="JAH69634.1"/>
    <property type="molecule type" value="Transcribed_RNA"/>
</dbReference>